<keyword evidence="13" id="KW-0902">Two-component regulatory system</keyword>
<evidence type="ECO:0000256" key="14">
    <source>
        <dbReference type="ARBA" id="ARBA00023136"/>
    </source>
</evidence>
<feature type="transmembrane region" description="Helical" evidence="17">
    <location>
        <begin position="340"/>
        <end position="360"/>
    </location>
</feature>
<keyword evidence="5" id="KW-0997">Cell inner membrane</keyword>
<keyword evidence="7 19" id="KW-0808">Transferase</keyword>
<sequence length="663" mass="71587">MAAGGAIGLRRPFSYKVPCASPAQAGIRRPASMRLNVRVRIRGIPLWAWAAAGALYLGAAAAAVEFAWDRAIDALARVGAHRLDLYAASLKSELGRFEMMPAIVARQDSVRALLRAGSRASPELRHDVNTYLEAVNDDAGSLATDVIDLQGEVIAASNWNQSFSFVGTNVSYRPYFKDALAHGAGRFFGIGTNTGMPGLYFSSAVRDAGKPIGAAAVKLSVDALEAAWRTPGEAAMVIDGNGVIVISTVPAWKFTAFRPITAQQQRDIQASRQYAGRNVDALPYRRVGDWNGAAWLGRFPDWRRAGRTTQFLVMSRSAPQAGDSIMVLLDVATARRQQQIALAFVTGAFLIAGLYALYAAQRRRTIAEKLKAQDALRLANDRLEMTVAQRTAALVETNERMKQEIVERKRTEQRLRDSQQEVVHAGKLAVLGQMAAGLTHELNQPLVAIRTLCDNARTFFERNQPAQAVANLERVAKLVDSMAVLTGELKTFARKPDVERVAVSLSEAVAHARLIYEARIRDEGVQLDVRIPAGATVWAESSQLQQVIVNLLGNALDAVRNEPKRVVTIAAADPDARERVLFTIADSGPGIAPDVLAHLFEPFVTTKPRGQGLGLGLAISSRIVEGFGARISAANLADSGADGGAQFTIEFAAATSQRVVHGR</sequence>
<dbReference type="SUPFAM" id="SSF47384">
    <property type="entry name" value="Homodimeric domain of signal transducing histidine kinase"/>
    <property type="match status" value="1"/>
</dbReference>
<keyword evidence="4" id="KW-1003">Cell membrane</keyword>
<evidence type="ECO:0000256" key="1">
    <source>
        <dbReference type="ARBA" id="ARBA00000085"/>
    </source>
</evidence>
<dbReference type="InterPro" id="IPR003661">
    <property type="entry name" value="HisK_dim/P_dom"/>
</dbReference>
<evidence type="ECO:0000256" key="3">
    <source>
        <dbReference type="ARBA" id="ARBA00012438"/>
    </source>
</evidence>
<keyword evidence="9" id="KW-0547">Nucleotide-binding</keyword>
<organism evidence="19 20">
    <name type="scientific">Paraburkholderia caribensis MBA4</name>
    <dbReference type="NCBI Taxonomy" id="1323664"/>
    <lineage>
        <taxon>Bacteria</taxon>
        <taxon>Pseudomonadati</taxon>
        <taxon>Pseudomonadota</taxon>
        <taxon>Betaproteobacteria</taxon>
        <taxon>Burkholderiales</taxon>
        <taxon>Burkholderiaceae</taxon>
        <taxon>Paraburkholderia</taxon>
    </lineage>
</organism>
<dbReference type="InterPro" id="IPR017055">
    <property type="entry name" value="Sig_transdc_His_kinase_DctB"/>
</dbReference>
<evidence type="ECO:0000256" key="2">
    <source>
        <dbReference type="ARBA" id="ARBA00004429"/>
    </source>
</evidence>
<dbReference type="Proteomes" id="UP000019146">
    <property type="component" value="Plasmid unnamed"/>
</dbReference>
<dbReference type="Gene3D" id="3.30.565.10">
    <property type="entry name" value="Histidine kinase-like ATPase, C-terminal domain"/>
    <property type="match status" value="1"/>
</dbReference>
<dbReference type="KEGG" id="bcai:K788_0004303"/>
<evidence type="ECO:0000256" key="4">
    <source>
        <dbReference type="ARBA" id="ARBA00022475"/>
    </source>
</evidence>
<dbReference type="GO" id="GO:0005886">
    <property type="term" value="C:plasma membrane"/>
    <property type="evidence" value="ECO:0007669"/>
    <property type="project" value="UniProtKB-SubCell"/>
</dbReference>
<keyword evidence="14 17" id="KW-0472">Membrane</keyword>
<dbReference type="InterPro" id="IPR005467">
    <property type="entry name" value="His_kinase_dom"/>
</dbReference>
<keyword evidence="19" id="KW-0614">Plasmid</keyword>
<dbReference type="EMBL" id="CP012748">
    <property type="protein sequence ID" value="ALL70729.1"/>
    <property type="molecule type" value="Genomic_DNA"/>
</dbReference>
<keyword evidence="16" id="KW-0175">Coiled coil</keyword>
<comment type="subcellular location">
    <subcellularLocation>
        <location evidence="2">Cell inner membrane</location>
        <topology evidence="2">Multi-pass membrane protein</topology>
    </subcellularLocation>
</comment>
<feature type="domain" description="Histidine kinase" evidence="18">
    <location>
        <begin position="437"/>
        <end position="655"/>
    </location>
</feature>
<dbReference type="Gene3D" id="1.10.287.130">
    <property type="match status" value="1"/>
</dbReference>
<dbReference type="Pfam" id="PF02518">
    <property type="entry name" value="HATPase_c"/>
    <property type="match status" value="1"/>
</dbReference>
<evidence type="ECO:0000259" key="18">
    <source>
        <dbReference type="PROSITE" id="PS50109"/>
    </source>
</evidence>
<dbReference type="SMART" id="SM00388">
    <property type="entry name" value="HisKA"/>
    <property type="match status" value="1"/>
</dbReference>
<dbReference type="PRINTS" id="PR00344">
    <property type="entry name" value="BCTRLSENSOR"/>
</dbReference>
<dbReference type="SUPFAM" id="SSF55874">
    <property type="entry name" value="ATPase domain of HSP90 chaperone/DNA topoisomerase II/histidine kinase"/>
    <property type="match status" value="1"/>
</dbReference>
<dbReference type="SMART" id="SM00387">
    <property type="entry name" value="HATPase_c"/>
    <property type="match status" value="1"/>
</dbReference>
<dbReference type="GO" id="GO:0005524">
    <property type="term" value="F:ATP binding"/>
    <property type="evidence" value="ECO:0007669"/>
    <property type="project" value="UniProtKB-KW"/>
</dbReference>
<dbReference type="InterPro" id="IPR003594">
    <property type="entry name" value="HATPase_dom"/>
</dbReference>
<evidence type="ECO:0000256" key="11">
    <source>
        <dbReference type="ARBA" id="ARBA00022840"/>
    </source>
</evidence>
<dbReference type="SUPFAM" id="SSF103190">
    <property type="entry name" value="Sensory domain-like"/>
    <property type="match status" value="1"/>
</dbReference>
<dbReference type="GO" id="GO:0000155">
    <property type="term" value="F:phosphorelay sensor kinase activity"/>
    <property type="evidence" value="ECO:0007669"/>
    <property type="project" value="InterPro"/>
</dbReference>
<evidence type="ECO:0000256" key="8">
    <source>
        <dbReference type="ARBA" id="ARBA00022692"/>
    </source>
</evidence>
<keyword evidence="11" id="KW-0067">ATP-binding</keyword>
<keyword evidence="8 17" id="KW-0812">Transmembrane</keyword>
<evidence type="ECO:0000256" key="6">
    <source>
        <dbReference type="ARBA" id="ARBA00022553"/>
    </source>
</evidence>
<dbReference type="FunFam" id="1.10.287.130:FF:000049">
    <property type="entry name" value="C4-dicarboxylate transport sensor protein DctB"/>
    <property type="match status" value="1"/>
</dbReference>
<geneLocation type="plasmid" evidence="20"/>
<comment type="catalytic activity">
    <reaction evidence="1">
        <text>ATP + protein L-histidine = ADP + protein N-phospho-L-histidine.</text>
        <dbReference type="EC" id="2.7.13.3"/>
    </reaction>
</comment>
<feature type="transmembrane region" description="Helical" evidence="17">
    <location>
        <begin position="46"/>
        <end position="68"/>
    </location>
</feature>
<dbReference type="PROSITE" id="PS50109">
    <property type="entry name" value="HIS_KIN"/>
    <property type="match status" value="1"/>
</dbReference>
<evidence type="ECO:0000256" key="12">
    <source>
        <dbReference type="ARBA" id="ARBA00022989"/>
    </source>
</evidence>
<dbReference type="InterPro" id="IPR004358">
    <property type="entry name" value="Sig_transdc_His_kin-like_C"/>
</dbReference>
<dbReference type="CDD" id="cd00082">
    <property type="entry name" value="HisKA"/>
    <property type="match status" value="1"/>
</dbReference>
<dbReference type="Gene3D" id="3.30.450.20">
    <property type="entry name" value="PAS domain"/>
    <property type="match status" value="2"/>
</dbReference>
<dbReference type="InterPro" id="IPR036097">
    <property type="entry name" value="HisK_dim/P_sf"/>
</dbReference>
<dbReference type="PIRSF" id="PIRSF036431">
    <property type="entry name" value="STHK_DctB"/>
    <property type="match status" value="1"/>
</dbReference>
<evidence type="ECO:0000256" key="10">
    <source>
        <dbReference type="ARBA" id="ARBA00022777"/>
    </source>
</evidence>
<dbReference type="PANTHER" id="PTHR43065:SF46">
    <property type="entry name" value="C4-DICARBOXYLATE TRANSPORT SENSOR PROTEIN DCTB"/>
    <property type="match status" value="1"/>
</dbReference>
<keyword evidence="10" id="KW-0418">Kinase</keyword>
<evidence type="ECO:0000256" key="5">
    <source>
        <dbReference type="ARBA" id="ARBA00022519"/>
    </source>
</evidence>
<proteinExistence type="predicted"/>
<keyword evidence="12 17" id="KW-1133">Transmembrane helix</keyword>
<evidence type="ECO:0000256" key="9">
    <source>
        <dbReference type="ARBA" id="ARBA00022741"/>
    </source>
</evidence>
<name>A0A0P0RPM4_9BURK</name>
<evidence type="ECO:0000313" key="20">
    <source>
        <dbReference type="Proteomes" id="UP000019146"/>
    </source>
</evidence>
<dbReference type="EC" id="2.7.13.3" evidence="3"/>
<reference evidence="19 20" key="1">
    <citation type="journal article" date="2014" name="Genome Announc.">
        <title>Draft Genome Sequence of the Haloacid-Degrading Burkholderia caribensis Strain MBA4.</title>
        <authorList>
            <person name="Pan Y."/>
            <person name="Kong K.F."/>
            <person name="Tsang J.S."/>
        </authorList>
    </citation>
    <scope>NUCLEOTIDE SEQUENCE [LARGE SCALE GENOMIC DNA]</scope>
    <source>
        <strain evidence="19 20">MBA4</strain>
        <plasmid evidence="20">Plasmid</plasmid>
    </source>
</reference>
<evidence type="ECO:0000313" key="19">
    <source>
        <dbReference type="EMBL" id="ALL70729.1"/>
    </source>
</evidence>
<dbReference type="AlphaFoldDB" id="A0A0P0RPM4"/>
<keyword evidence="6" id="KW-0597">Phosphoprotein</keyword>
<evidence type="ECO:0000256" key="15">
    <source>
        <dbReference type="ARBA" id="ARBA00073143"/>
    </source>
</evidence>
<gene>
    <name evidence="19" type="ORF">K788_0004303</name>
</gene>
<evidence type="ECO:0000256" key="13">
    <source>
        <dbReference type="ARBA" id="ARBA00023012"/>
    </source>
</evidence>
<evidence type="ECO:0000256" key="17">
    <source>
        <dbReference type="SAM" id="Phobius"/>
    </source>
</evidence>
<dbReference type="InterPro" id="IPR036890">
    <property type="entry name" value="HATPase_C_sf"/>
</dbReference>
<dbReference type="InterPro" id="IPR029151">
    <property type="entry name" value="Sensor-like_sf"/>
</dbReference>
<accession>A0A0P0RPM4</accession>
<dbReference type="Gene3D" id="6.10.250.3020">
    <property type="match status" value="1"/>
</dbReference>
<protein>
    <recommendedName>
        <fullName evidence="15">C4-dicarboxylate transport sensor protein DctB</fullName>
        <ecNumber evidence="3">2.7.13.3</ecNumber>
    </recommendedName>
</protein>
<evidence type="ECO:0000256" key="16">
    <source>
        <dbReference type="SAM" id="Coils"/>
    </source>
</evidence>
<evidence type="ECO:0000256" key="7">
    <source>
        <dbReference type="ARBA" id="ARBA00022679"/>
    </source>
</evidence>
<dbReference type="PANTHER" id="PTHR43065">
    <property type="entry name" value="SENSOR HISTIDINE KINASE"/>
    <property type="match status" value="1"/>
</dbReference>
<feature type="coiled-coil region" evidence="16">
    <location>
        <begin position="394"/>
        <end position="421"/>
    </location>
</feature>